<dbReference type="AlphaFoldDB" id="A0A8J2HL50"/>
<proteinExistence type="predicted"/>
<reference evidence="1" key="1">
    <citation type="submission" date="2021-04" db="EMBL/GenBank/DDBJ databases">
        <authorList>
            <person name="Chebbi M.A.C M."/>
        </authorList>
    </citation>
    <scope>NUCLEOTIDE SEQUENCE</scope>
</reference>
<keyword evidence="2" id="KW-1185">Reference proteome</keyword>
<evidence type="ECO:0000313" key="2">
    <source>
        <dbReference type="Proteomes" id="UP000786811"/>
    </source>
</evidence>
<sequence length="369" mass="43089">MGINHGYDVCDFFLTNSELRNNSTNPKLKCNIYIDGYVLWRSGTIPGTDLIDENIVEGNIEGIRQYIMSTGNFDVQSTFIYFDGQPPKLKRSDNLGFIYPDSQLGRWIEKVRGSGYPGEIVLLEKGEAEIQCFLQRDRSIASIICTSDSDALHICYNDNSQRRSDRVFFYRLNYQHRECEKLYDTNLFTTKFNKNAFTLLLYLLGDKNYIKSLFTPSMVKKIFELLNEPTYADIFNRINTTMNELKLNIDNIEKCIAFFIRLLCDARKNKISQGKKRDTVSWPQSNTIMSTGNYIHVLRWMIMYSSMGSNVEYYDNFELIEPVGVEEITNLKYIYRLCVRVFPLDDNVIQDFKKEIEHHMNNVAIDRLN</sequence>
<protein>
    <submittedName>
        <fullName evidence="1">Cc_fen1_3b</fullName>
    </submittedName>
</protein>
<organism evidence="1 2">
    <name type="scientific">Cotesia congregata</name>
    <name type="common">Parasitoid wasp</name>
    <name type="synonym">Apanteles congregatus</name>
    <dbReference type="NCBI Taxonomy" id="51543"/>
    <lineage>
        <taxon>Eukaryota</taxon>
        <taxon>Metazoa</taxon>
        <taxon>Ecdysozoa</taxon>
        <taxon>Arthropoda</taxon>
        <taxon>Hexapoda</taxon>
        <taxon>Insecta</taxon>
        <taxon>Pterygota</taxon>
        <taxon>Neoptera</taxon>
        <taxon>Endopterygota</taxon>
        <taxon>Hymenoptera</taxon>
        <taxon>Apocrita</taxon>
        <taxon>Ichneumonoidea</taxon>
        <taxon>Braconidae</taxon>
        <taxon>Microgastrinae</taxon>
        <taxon>Cotesia</taxon>
    </lineage>
</organism>
<accession>A0A8J2HL50</accession>
<dbReference type="EMBL" id="CAJNRD030001121">
    <property type="protein sequence ID" value="CAG5095878.1"/>
    <property type="molecule type" value="Genomic_DNA"/>
</dbReference>
<comment type="caution">
    <text evidence="1">The sequence shown here is derived from an EMBL/GenBank/DDBJ whole genome shotgun (WGS) entry which is preliminary data.</text>
</comment>
<dbReference type="OrthoDB" id="432905at2759"/>
<name>A0A8J2HL50_COTCN</name>
<gene>
    <name evidence="1" type="ORF">HICCMSTLAB_LOCUS7928</name>
</gene>
<dbReference type="Proteomes" id="UP000786811">
    <property type="component" value="Unassembled WGS sequence"/>
</dbReference>
<evidence type="ECO:0000313" key="1">
    <source>
        <dbReference type="EMBL" id="CAG5095878.1"/>
    </source>
</evidence>